<protein>
    <recommendedName>
        <fullName evidence="21">Lysosomal dipeptide transporter MFSD1</fullName>
    </recommendedName>
    <alternativeName>
        <fullName evidence="22">Major facilitator superfamily domain-containing protein 1</fullName>
    </alternativeName>
</protein>
<evidence type="ECO:0000256" key="12">
    <source>
        <dbReference type="ARBA" id="ARBA00044891"/>
    </source>
</evidence>
<dbReference type="InterPro" id="IPR036259">
    <property type="entry name" value="MFS_trans_sf"/>
</dbReference>
<feature type="transmembrane region" description="Helical" evidence="25">
    <location>
        <begin position="239"/>
        <end position="262"/>
    </location>
</feature>
<evidence type="ECO:0000256" key="21">
    <source>
        <dbReference type="ARBA" id="ARBA00044985"/>
    </source>
</evidence>
<organism evidence="27">
    <name type="scientific">Gluconobacter oxydans DSM 3504</name>
    <dbReference type="NCBI Taxonomy" id="1288313"/>
    <lineage>
        <taxon>Bacteria</taxon>
        <taxon>Pseudomonadati</taxon>
        <taxon>Pseudomonadota</taxon>
        <taxon>Alphaproteobacteria</taxon>
        <taxon>Acetobacterales</taxon>
        <taxon>Acetobacteraceae</taxon>
        <taxon>Gluconobacter</taxon>
    </lineage>
</organism>
<feature type="transmembrane region" description="Helical" evidence="25">
    <location>
        <begin position="274"/>
        <end position="294"/>
    </location>
</feature>
<dbReference type="PROSITE" id="PS00216">
    <property type="entry name" value="SUGAR_TRANSPORT_1"/>
    <property type="match status" value="1"/>
</dbReference>
<evidence type="ECO:0000256" key="24">
    <source>
        <dbReference type="ARBA" id="ARBA00046376"/>
    </source>
</evidence>
<evidence type="ECO:0000256" key="4">
    <source>
        <dbReference type="ARBA" id="ARBA00022692"/>
    </source>
</evidence>
<comment type="catalytic activity">
    <reaction evidence="20">
        <text>L-lysyl-glycine(out) = L-lysyl-glycine(in)</text>
        <dbReference type="Rhea" id="RHEA:79407"/>
        <dbReference type="ChEBI" id="CHEBI:191202"/>
    </reaction>
</comment>
<evidence type="ECO:0000256" key="13">
    <source>
        <dbReference type="ARBA" id="ARBA00044893"/>
    </source>
</evidence>
<dbReference type="RefSeq" id="WP_052327571.1">
    <property type="nucleotide sequence ID" value="NZ_CP004373.1"/>
</dbReference>
<evidence type="ECO:0000256" key="15">
    <source>
        <dbReference type="ARBA" id="ARBA00044899"/>
    </source>
</evidence>
<evidence type="ECO:0000256" key="7">
    <source>
        <dbReference type="ARBA" id="ARBA00023228"/>
    </source>
</evidence>
<evidence type="ECO:0000256" key="19">
    <source>
        <dbReference type="ARBA" id="ARBA00044919"/>
    </source>
</evidence>
<evidence type="ECO:0000313" key="27">
    <source>
        <dbReference type="EMBL" id="AHK72118.1"/>
    </source>
</evidence>
<comment type="catalytic activity">
    <reaction evidence="19">
        <text>L-alanyl-L-lysine(out) = L-alanyl-L-lysine(in)</text>
        <dbReference type="Rhea" id="RHEA:79415"/>
        <dbReference type="ChEBI" id="CHEBI:192470"/>
    </reaction>
</comment>
<feature type="transmembrane region" description="Helical" evidence="25">
    <location>
        <begin position="187"/>
        <end position="206"/>
    </location>
</feature>
<evidence type="ECO:0000256" key="22">
    <source>
        <dbReference type="ARBA" id="ARBA00045018"/>
    </source>
</evidence>
<evidence type="ECO:0000256" key="9">
    <source>
        <dbReference type="ARBA" id="ARBA00044878"/>
    </source>
</evidence>
<keyword evidence="7" id="KW-0458">Lysosome</keyword>
<comment type="catalytic activity">
    <reaction evidence="9">
        <text>L-histidyl-glycine(out) = L-histidyl-glycine(in)</text>
        <dbReference type="Rhea" id="RHEA:79395"/>
        <dbReference type="ChEBI" id="CHEBI:229957"/>
    </reaction>
</comment>
<dbReference type="EMBL" id="CP004373">
    <property type="protein sequence ID" value="AHK72118.1"/>
    <property type="molecule type" value="Genomic_DNA"/>
</dbReference>
<dbReference type="CDD" id="cd06174">
    <property type="entry name" value="MFS"/>
    <property type="match status" value="1"/>
</dbReference>
<gene>
    <name evidence="27" type="ORF">GLS_c22470</name>
</gene>
<dbReference type="AlphaFoldDB" id="A0A067Z6E6"/>
<dbReference type="GeneID" id="56906473"/>
<evidence type="ECO:0000256" key="6">
    <source>
        <dbReference type="ARBA" id="ARBA00023136"/>
    </source>
</evidence>
<dbReference type="KEGG" id="goy:GLS_c22470"/>
<comment type="catalytic activity">
    <reaction evidence="15">
        <text>L-arginyl-L-alpha-amino acid(out) = L-arginyl-L-alpha-amino acid(in)</text>
        <dbReference type="Rhea" id="RHEA:79371"/>
        <dbReference type="ChEBI" id="CHEBI:84315"/>
    </reaction>
</comment>
<comment type="catalytic activity">
    <reaction evidence="14">
        <text>L-aspartyl-L-lysine(out) = L-aspartyl-L-lysine(in)</text>
        <dbReference type="Rhea" id="RHEA:79411"/>
        <dbReference type="ChEBI" id="CHEBI:229953"/>
    </reaction>
</comment>
<evidence type="ECO:0000256" key="5">
    <source>
        <dbReference type="ARBA" id="ARBA00022989"/>
    </source>
</evidence>
<evidence type="ECO:0000256" key="1">
    <source>
        <dbReference type="ARBA" id="ARBA00004155"/>
    </source>
</evidence>
<comment type="catalytic activity">
    <reaction evidence="13">
        <text>L-alpha-aminoacyl-L-lysine(out) = L-alpha-aminoacyl-L-lysine(in)</text>
        <dbReference type="Rhea" id="RHEA:79383"/>
        <dbReference type="ChEBI" id="CHEBI:229966"/>
    </reaction>
</comment>
<comment type="catalytic activity">
    <reaction evidence="10">
        <text>L-alpha-aminoacyl-L-arginine(out) = L-alpha-aminoacyl-L-arginine(in)</text>
        <dbReference type="Rhea" id="RHEA:79367"/>
        <dbReference type="ChEBI" id="CHEBI:229968"/>
    </reaction>
</comment>
<comment type="catalytic activity">
    <reaction evidence="17">
        <text>L-arginyl-glycine(out) = L-arginyl-glycine(in)</text>
        <dbReference type="Rhea" id="RHEA:79391"/>
        <dbReference type="ChEBI" id="CHEBI:229955"/>
    </reaction>
</comment>
<evidence type="ECO:0000256" key="23">
    <source>
        <dbReference type="ARBA" id="ARBA00045709"/>
    </source>
</evidence>
<dbReference type="InterPro" id="IPR052187">
    <property type="entry name" value="MFSD1"/>
</dbReference>
<proteinExistence type="inferred from homology"/>
<dbReference type="InterPro" id="IPR011701">
    <property type="entry name" value="MFS"/>
</dbReference>
<comment type="catalytic activity">
    <reaction evidence="11">
        <text>L-alpha-aminoacyl-L-histidine(out) = L-alpha-aminoacyl-L-histidine(in)</text>
        <dbReference type="Rhea" id="RHEA:79375"/>
        <dbReference type="ChEBI" id="CHEBI:229967"/>
    </reaction>
</comment>
<feature type="transmembrane region" description="Helical" evidence="25">
    <location>
        <begin position="118"/>
        <end position="140"/>
    </location>
</feature>
<evidence type="ECO:0000256" key="20">
    <source>
        <dbReference type="ARBA" id="ARBA00044924"/>
    </source>
</evidence>
<feature type="domain" description="Major facilitator superfamily (MFS) profile" evidence="26">
    <location>
        <begin position="26"/>
        <end position="424"/>
    </location>
</feature>
<comment type="similarity">
    <text evidence="2">Belongs to the major facilitator superfamily.</text>
</comment>
<evidence type="ECO:0000256" key="18">
    <source>
        <dbReference type="ARBA" id="ARBA00044912"/>
    </source>
</evidence>
<comment type="catalytic activity">
    <reaction evidence="8">
        <text>L-lysyl-L-alanine(out) = L-lysyl-L-alanine(in)</text>
        <dbReference type="Rhea" id="RHEA:79399"/>
        <dbReference type="ChEBI" id="CHEBI:229954"/>
    </reaction>
</comment>
<keyword evidence="6 25" id="KW-0472">Membrane</keyword>
<evidence type="ECO:0000256" key="10">
    <source>
        <dbReference type="ARBA" id="ARBA00044881"/>
    </source>
</evidence>
<feature type="transmembrane region" description="Helical" evidence="25">
    <location>
        <begin position="306"/>
        <end position="326"/>
    </location>
</feature>
<comment type="subunit">
    <text evidence="24">Homodimer. Interacts with lysosomal protein GLMP (via lumenal domain); the interaction starts while both proteins are still in the endoplasmic reticulum and is required for stabilization of MFSD1 in lysosomes but has no direct effect on its targeting to lysosomes or transporter activity.</text>
</comment>
<comment type="catalytic activity">
    <reaction evidence="12">
        <text>L-lysyl-L-alpha-amino acid(out) = L-lysyl-L-alpha-amino acid(in)</text>
        <dbReference type="Rhea" id="RHEA:79387"/>
        <dbReference type="ChEBI" id="CHEBI:229965"/>
    </reaction>
</comment>
<feature type="transmembrane region" description="Helical" evidence="25">
    <location>
        <begin position="398"/>
        <end position="419"/>
    </location>
</feature>
<evidence type="ECO:0000259" key="26">
    <source>
        <dbReference type="PROSITE" id="PS50850"/>
    </source>
</evidence>
<evidence type="ECO:0000256" key="17">
    <source>
        <dbReference type="ARBA" id="ARBA00044903"/>
    </source>
</evidence>
<keyword evidence="5 25" id="KW-1133">Transmembrane helix</keyword>
<dbReference type="GO" id="GO:0005765">
    <property type="term" value="C:lysosomal membrane"/>
    <property type="evidence" value="ECO:0007669"/>
    <property type="project" value="UniProtKB-SubCell"/>
</dbReference>
<keyword evidence="4 25" id="KW-0812">Transmembrane</keyword>
<feature type="transmembrane region" description="Helical" evidence="25">
    <location>
        <begin position="332"/>
        <end position="352"/>
    </location>
</feature>
<dbReference type="InterPro" id="IPR005829">
    <property type="entry name" value="Sugar_transporter_CS"/>
</dbReference>
<name>A0A067Z6E6_GLUOY</name>
<evidence type="ECO:0000256" key="16">
    <source>
        <dbReference type="ARBA" id="ARBA00044900"/>
    </source>
</evidence>
<evidence type="ECO:0000256" key="11">
    <source>
        <dbReference type="ARBA" id="ARBA00044884"/>
    </source>
</evidence>
<dbReference type="Gene3D" id="1.20.1250.20">
    <property type="entry name" value="MFS general substrate transporter like domains"/>
    <property type="match status" value="2"/>
</dbReference>
<dbReference type="GO" id="GO:0022857">
    <property type="term" value="F:transmembrane transporter activity"/>
    <property type="evidence" value="ECO:0007669"/>
    <property type="project" value="InterPro"/>
</dbReference>
<dbReference type="PROSITE" id="PS50850">
    <property type="entry name" value="MFS"/>
    <property type="match status" value="1"/>
</dbReference>
<accession>A0A067Z6E6</accession>
<feature type="transmembrane region" description="Helical" evidence="25">
    <location>
        <begin position="64"/>
        <end position="86"/>
    </location>
</feature>
<comment type="subcellular location">
    <subcellularLocation>
        <location evidence="1">Lysosome membrane</location>
        <topology evidence="1">Multi-pass membrane protein</topology>
    </subcellularLocation>
</comment>
<sequence length="430" mass="45538">MSGTTTQAPPKPLNPSPTQPQKLQPLYVLSWFLCALFYFYQYAIRSAPGIMQDELTQAWGNSHLGLMIASYYIVYALMALAVGVLLDRYGAHAIMPMFIAITGVGCLIFGQGSLVAGIGGYIIQGIGAICAFVGASYVAARYLPARTLALFVGLTQCMGMAGAAFGSKPTRILIDPHGSFHIPWQSVWLGFGVIGLLLAVAVFFVMPRDTGDSAQHHGDFSMANLLRPFKIIFSNPQSWIAGLAGGLLFVPTTIGALGWGALMLSKGEHTTMGFAATDVSMVPIGWVIGCPLLGWISDKIGRRKPVMIGGALVLLAASLCALYVPVGVMPHYSVALIMGIASGAAMIPFSSMKEVNPPEVKGTAAGVMNFLVFGTTGIMSPLVSALMGKDAPETMEQFHTAFLPLVVGIGIAIVLGFLLKETGWKVRKTS</sequence>
<feature type="transmembrane region" description="Helical" evidence="25">
    <location>
        <begin position="364"/>
        <end position="386"/>
    </location>
</feature>
<comment type="function">
    <text evidence="23">Lysosomal dipeptide uniporter that selectively exports lysine, arginine or histidine-containing dipeptides with a net positive charge from the lysosome lumen into the cytosol. Could play a role in a specific type of protein O-glycosylation indirectly regulating macrophages migration and tissue invasion. Also essential for liver homeostasis.</text>
</comment>
<dbReference type="SUPFAM" id="SSF103473">
    <property type="entry name" value="MFS general substrate transporter"/>
    <property type="match status" value="1"/>
</dbReference>
<evidence type="ECO:0000256" key="3">
    <source>
        <dbReference type="ARBA" id="ARBA00022448"/>
    </source>
</evidence>
<evidence type="ECO:0000256" key="8">
    <source>
        <dbReference type="ARBA" id="ARBA00044876"/>
    </source>
</evidence>
<dbReference type="Proteomes" id="UP000031656">
    <property type="component" value="Chromosome"/>
</dbReference>
<dbReference type="Pfam" id="PF07690">
    <property type="entry name" value="MFS_1"/>
    <property type="match status" value="1"/>
</dbReference>
<dbReference type="InterPro" id="IPR020846">
    <property type="entry name" value="MFS_dom"/>
</dbReference>
<feature type="transmembrane region" description="Helical" evidence="25">
    <location>
        <begin position="26"/>
        <end position="44"/>
    </location>
</feature>
<comment type="catalytic activity">
    <reaction evidence="16">
        <text>L-lysyl-L-lysine(out) = L-lysyl-L-lysine(in)</text>
        <dbReference type="Rhea" id="RHEA:79403"/>
        <dbReference type="ChEBI" id="CHEBI:229956"/>
    </reaction>
</comment>
<feature type="transmembrane region" description="Helical" evidence="25">
    <location>
        <begin position="93"/>
        <end position="112"/>
    </location>
</feature>
<evidence type="ECO:0000256" key="2">
    <source>
        <dbReference type="ARBA" id="ARBA00008335"/>
    </source>
</evidence>
<dbReference type="PANTHER" id="PTHR23512:SF3">
    <property type="entry name" value="MAJOR FACILITATOR SUPERFAMILY DOMAIN-CONTAINING PROTEIN 1"/>
    <property type="match status" value="1"/>
</dbReference>
<evidence type="ECO:0000256" key="14">
    <source>
        <dbReference type="ARBA" id="ARBA00044898"/>
    </source>
</evidence>
<comment type="catalytic activity">
    <reaction evidence="18">
        <text>L-histidyl-L-alpha-amino acid(out) = L-histidyl-L-alpha-amino acid(in)</text>
        <dbReference type="Rhea" id="RHEA:79379"/>
        <dbReference type="ChEBI" id="CHEBI:229964"/>
    </reaction>
</comment>
<reference evidence="27" key="1">
    <citation type="journal article" date="2015" name="Appl. Microbiol. Biotechnol.">
        <title>The consequence of an additional NADH dehydrogenase paralog on the growth of Gluconobacter oxydans DSM3504.</title>
        <authorList>
            <person name="Kostner D."/>
            <person name="Luchterhand B."/>
            <person name="Junker A."/>
            <person name="Volland S."/>
            <person name="Daniel R."/>
            <person name="Buchs J."/>
            <person name="Liebl W."/>
            <person name="Ehrenreich A."/>
        </authorList>
    </citation>
    <scope>NUCLEOTIDE SEQUENCE [LARGE SCALE GENOMIC DNA]</scope>
    <source>
        <strain evidence="27">DSM 3504</strain>
    </source>
</reference>
<evidence type="ECO:0000256" key="25">
    <source>
        <dbReference type="SAM" id="Phobius"/>
    </source>
</evidence>
<dbReference type="PANTHER" id="PTHR23512">
    <property type="entry name" value="MAJOR FACILITATOR SUPERFAMILY DOMAIN-CONTAINING PROTEIN 1"/>
    <property type="match status" value="1"/>
</dbReference>
<keyword evidence="3" id="KW-0813">Transport</keyword>
<dbReference type="HOGENOM" id="CLU_001265_62_2_5"/>
<feature type="transmembrane region" description="Helical" evidence="25">
    <location>
        <begin position="147"/>
        <end position="167"/>
    </location>
</feature>